<evidence type="ECO:0000313" key="1">
    <source>
        <dbReference type="EMBL" id="AKJ10400.1"/>
    </source>
</evidence>
<sequence>MDLKDPADQGSSFGDDSAATALVAFCGTWQLGAQFLADSAATLAGGLNKANDNYAETDEAIRDAVKSVKSDLR</sequence>
<name>A0ABN4G961_9ACTN</name>
<dbReference type="Proteomes" id="UP000035366">
    <property type="component" value="Chromosome"/>
</dbReference>
<dbReference type="EMBL" id="CP011497">
    <property type="protein sequence ID" value="AKJ10400.1"/>
    <property type="molecule type" value="Genomic_DNA"/>
</dbReference>
<organism evidence="1 2">
    <name type="scientific">Streptomyces incarnatus</name>
    <dbReference type="NCBI Taxonomy" id="665007"/>
    <lineage>
        <taxon>Bacteria</taxon>
        <taxon>Bacillati</taxon>
        <taxon>Actinomycetota</taxon>
        <taxon>Actinomycetes</taxon>
        <taxon>Kitasatosporales</taxon>
        <taxon>Streptomycetaceae</taxon>
        <taxon>Streptomyces</taxon>
    </lineage>
</organism>
<proteinExistence type="predicted"/>
<reference evidence="1 2" key="1">
    <citation type="journal article" date="2015" name="ISME J.">
        <title>Draft Genome Sequence of Streptomyces incarnatus NRRL8089, which Produces the Nucleoside Antibiotic Sinefungin.</title>
        <authorList>
            <person name="Oshima K."/>
            <person name="Hattori M."/>
            <person name="Shimizu H."/>
            <person name="Fukuda K."/>
            <person name="Nemoto M."/>
            <person name="Inagaki K."/>
            <person name="Tamura T."/>
        </authorList>
    </citation>
    <scope>NUCLEOTIDE SEQUENCE [LARGE SCALE GENOMIC DNA]</scope>
    <source>
        <strain evidence="1 2">NRRL 8089</strain>
    </source>
</reference>
<dbReference type="Gene3D" id="1.10.287.1060">
    <property type="entry name" value="ESAT-6-like"/>
    <property type="match status" value="1"/>
</dbReference>
<keyword evidence="2" id="KW-1185">Reference proteome</keyword>
<gene>
    <name evidence="1" type="ORF">ABB07_10325</name>
</gene>
<evidence type="ECO:0008006" key="3">
    <source>
        <dbReference type="Google" id="ProtNLM"/>
    </source>
</evidence>
<accession>A0ABN4G961</accession>
<protein>
    <recommendedName>
        <fullName evidence="3">Excreted virulence factor EspC (Type VII ESX diderm)</fullName>
    </recommendedName>
</protein>
<evidence type="ECO:0000313" key="2">
    <source>
        <dbReference type="Proteomes" id="UP000035366"/>
    </source>
</evidence>